<dbReference type="Proteomes" id="UP000829685">
    <property type="component" value="Unassembled WGS sequence"/>
</dbReference>
<feature type="region of interest" description="Disordered" evidence="1">
    <location>
        <begin position="1"/>
        <end position="61"/>
    </location>
</feature>
<dbReference type="EMBL" id="JAFIMR010000055">
    <property type="protein sequence ID" value="KAI1853872.1"/>
    <property type="molecule type" value="Genomic_DNA"/>
</dbReference>
<sequence length="827" mass="90207">MMSAQLQESGAPAQDPHASGNPPSSASSATATATAAAAAAAPARPSALQNMAASGKSPYVQSQRDSPIRWQLYGQEAIDRAKTENKLIFLHIGYSASHYCHLTIQESFSNPHVVELLNESFVPVIVDRDERPDLDSIYVHYVQALTSAAGHPITAFLTPELEPVFGGSYFPPPGSHHVVPETGEEIADLLVVLNKTKSAWETSEAQTRASGRQAVGELRTMIGEGTLGPQDQSFKSAGLPNITEGRPEAVAAGEVDLDQLEEAYSHISRTFDKTNGGFLHMPRGAPPNFLSGNFPLEQVAEAYDLIKNTAKFITPAKLSFLLRASQFPGFVVDIIGGDLSTSCVDFALDTLYHIADGAIHDHLGGGFHHYSVTWDWSVPTFEKMLSDNALALGLYLDAWLLKGAPRDGLLAKTVLELADYLTSSPVLLEGGGFATSEAADSCNRRGDNTLRHGAYYLWARKEFDTVIGNEQESSVAAAYWSVKEHGNIANDQDPNDEYLNQNVLRVVKNTAELASQFKISESEVVKLVDSAKQKLMTHREKERPRPALDTKVITAYNAMAIGSLARTYAACRSIGGIGRTDEYLAAAVKTAALIKDKLWDKEAKVLYRVYHGDGRGATQAFAEDYAFLIDGLLELYEVTGEESWLEWADELQSIQITKFYDHAYYPNDGSKARSGAFYRTAEGEANVLLRVKDAMDSVQPSENAVSAANLFRLGSLLDDERYTQLAVETVNAFEAEMLQYPYLFPGLLTSVVAWKLGVQSSVVMGGSEVDAKSYFLAPRGGLRTLLHYKPQSILRKGGDKRTKLTEQLSKLSPGLYSVEDDGLKLTP</sequence>
<feature type="domain" description="Spermatogenesis-associated protein 20-like TRX" evidence="2">
    <location>
        <begin position="51"/>
        <end position="216"/>
    </location>
</feature>
<dbReference type="GO" id="GO:0005975">
    <property type="term" value="P:carbohydrate metabolic process"/>
    <property type="evidence" value="ECO:0007669"/>
    <property type="project" value="InterPro"/>
</dbReference>
<dbReference type="SUPFAM" id="SSF52833">
    <property type="entry name" value="Thioredoxin-like"/>
    <property type="match status" value="1"/>
</dbReference>
<dbReference type="InterPro" id="IPR024705">
    <property type="entry name" value="Ssp411"/>
</dbReference>
<evidence type="ECO:0000313" key="4">
    <source>
        <dbReference type="Proteomes" id="UP000829685"/>
    </source>
</evidence>
<dbReference type="PANTHER" id="PTHR42899:SF1">
    <property type="entry name" value="SPERMATOGENESIS-ASSOCIATED PROTEIN 20"/>
    <property type="match status" value="1"/>
</dbReference>
<reference evidence="3" key="1">
    <citation type="submission" date="2021-03" db="EMBL/GenBank/DDBJ databases">
        <title>Revisited historic fungal species revealed as producer of novel bioactive compounds through whole genome sequencing and comparative genomics.</title>
        <authorList>
            <person name="Vignolle G.A."/>
            <person name="Hochenegger N."/>
            <person name="Mach R.L."/>
            <person name="Mach-Aigner A.R."/>
            <person name="Javad Rahimi M."/>
            <person name="Salim K.A."/>
            <person name="Chan C.M."/>
            <person name="Lim L.B.L."/>
            <person name="Cai F."/>
            <person name="Druzhinina I.S."/>
            <person name="U'Ren J.M."/>
            <person name="Derntl C."/>
        </authorList>
    </citation>
    <scope>NUCLEOTIDE SEQUENCE</scope>
    <source>
        <strain evidence="3">TUCIM 5799</strain>
    </source>
</reference>
<dbReference type="InterPro" id="IPR036249">
    <property type="entry name" value="Thioredoxin-like_sf"/>
</dbReference>
<gene>
    <name evidence="3" type="ORF">JX265_012557</name>
</gene>
<dbReference type="InterPro" id="IPR004879">
    <property type="entry name" value="Ssp411-like_TRX"/>
</dbReference>
<dbReference type="Gene3D" id="3.40.30.10">
    <property type="entry name" value="Glutaredoxin"/>
    <property type="match status" value="1"/>
</dbReference>
<organism evidence="3 4">
    <name type="scientific">Neoarthrinium moseri</name>
    <dbReference type="NCBI Taxonomy" id="1658444"/>
    <lineage>
        <taxon>Eukaryota</taxon>
        <taxon>Fungi</taxon>
        <taxon>Dikarya</taxon>
        <taxon>Ascomycota</taxon>
        <taxon>Pezizomycotina</taxon>
        <taxon>Sordariomycetes</taxon>
        <taxon>Xylariomycetidae</taxon>
        <taxon>Amphisphaeriales</taxon>
        <taxon>Apiosporaceae</taxon>
        <taxon>Neoarthrinium</taxon>
    </lineage>
</organism>
<name>A0A9Q0AGL4_9PEZI</name>
<protein>
    <recommendedName>
        <fullName evidence="2">Spermatogenesis-associated protein 20-like TRX domain-containing protein</fullName>
    </recommendedName>
</protein>
<dbReference type="PANTHER" id="PTHR42899">
    <property type="entry name" value="SPERMATOGENESIS-ASSOCIATED PROTEIN 20"/>
    <property type="match status" value="1"/>
</dbReference>
<dbReference type="PIRSF" id="PIRSF006402">
    <property type="entry name" value="UCP006402_thioredoxin"/>
    <property type="match status" value="1"/>
</dbReference>
<comment type="caution">
    <text evidence="3">The sequence shown here is derived from an EMBL/GenBank/DDBJ whole genome shotgun (WGS) entry which is preliminary data.</text>
</comment>
<feature type="compositionally biased region" description="Low complexity" evidence="1">
    <location>
        <begin position="22"/>
        <end position="47"/>
    </location>
</feature>
<dbReference type="InterPro" id="IPR008928">
    <property type="entry name" value="6-hairpin_glycosidase_sf"/>
</dbReference>
<accession>A0A9Q0AGL4</accession>
<dbReference type="Pfam" id="PF03190">
    <property type="entry name" value="Thioredox_DsbH"/>
    <property type="match status" value="1"/>
</dbReference>
<keyword evidence="4" id="KW-1185">Reference proteome</keyword>
<dbReference type="Gene3D" id="1.50.10.20">
    <property type="match status" value="1"/>
</dbReference>
<dbReference type="SUPFAM" id="SSF48208">
    <property type="entry name" value="Six-hairpin glycosidases"/>
    <property type="match status" value="1"/>
</dbReference>
<proteinExistence type="predicted"/>
<dbReference type="AlphaFoldDB" id="A0A9Q0AGL4"/>
<evidence type="ECO:0000259" key="2">
    <source>
        <dbReference type="Pfam" id="PF03190"/>
    </source>
</evidence>
<evidence type="ECO:0000313" key="3">
    <source>
        <dbReference type="EMBL" id="KAI1853872.1"/>
    </source>
</evidence>
<evidence type="ECO:0000256" key="1">
    <source>
        <dbReference type="SAM" id="MobiDB-lite"/>
    </source>
</evidence>